<comment type="caution">
    <text evidence="3">The sequence shown here is derived from an EMBL/GenBank/DDBJ whole genome shotgun (WGS) entry which is preliminary data.</text>
</comment>
<keyword evidence="1" id="KW-0812">Transmembrane</keyword>
<feature type="domain" description="NACHT" evidence="2">
    <location>
        <begin position="174"/>
        <end position="309"/>
    </location>
</feature>
<dbReference type="SUPFAM" id="SSF52540">
    <property type="entry name" value="P-loop containing nucleoside triphosphate hydrolases"/>
    <property type="match status" value="1"/>
</dbReference>
<dbReference type="PANTHER" id="PTHR46844">
    <property type="entry name" value="SLR5058 PROTEIN"/>
    <property type="match status" value="1"/>
</dbReference>
<dbReference type="PANTHER" id="PTHR46844:SF1">
    <property type="entry name" value="SLR5058 PROTEIN"/>
    <property type="match status" value="1"/>
</dbReference>
<dbReference type="SMART" id="SM00567">
    <property type="entry name" value="EZ_HEAT"/>
    <property type="match status" value="10"/>
</dbReference>
<dbReference type="Gene3D" id="3.40.50.300">
    <property type="entry name" value="P-loop containing nucleotide triphosphate hydrolases"/>
    <property type="match status" value="1"/>
</dbReference>
<protein>
    <recommendedName>
        <fullName evidence="2">NACHT domain-containing protein</fullName>
    </recommendedName>
</protein>
<evidence type="ECO:0000259" key="2">
    <source>
        <dbReference type="PROSITE" id="PS50837"/>
    </source>
</evidence>
<dbReference type="SUPFAM" id="SSF48371">
    <property type="entry name" value="ARM repeat"/>
    <property type="match status" value="2"/>
</dbReference>
<dbReference type="Proteomes" id="UP000681340">
    <property type="component" value="Unassembled WGS sequence"/>
</dbReference>
<dbReference type="InterPro" id="IPR007111">
    <property type="entry name" value="NACHT_NTPase"/>
</dbReference>
<keyword evidence="1" id="KW-1133">Transmembrane helix</keyword>
<reference evidence="3" key="1">
    <citation type="submission" date="2021-03" db="EMBL/GenBank/DDBJ databases">
        <title>Whole genome shotgun sequence of Actinoplanes auranticolor NBRC 12245.</title>
        <authorList>
            <person name="Komaki H."/>
            <person name="Tamura T."/>
        </authorList>
    </citation>
    <scope>NUCLEOTIDE SEQUENCE</scope>
    <source>
        <strain evidence="3">NBRC 12245</strain>
    </source>
</reference>
<dbReference type="PROSITE" id="PS50837">
    <property type="entry name" value="NACHT"/>
    <property type="match status" value="1"/>
</dbReference>
<gene>
    <name evidence="3" type="ORF">Aau02nite_76540</name>
</gene>
<dbReference type="InterPro" id="IPR004155">
    <property type="entry name" value="PBS_lyase_HEAT"/>
</dbReference>
<dbReference type="EMBL" id="BOQL01000067">
    <property type="protein sequence ID" value="GIM77579.1"/>
    <property type="molecule type" value="Genomic_DNA"/>
</dbReference>
<dbReference type="RefSeq" id="WP_212993487.1">
    <property type="nucleotide sequence ID" value="NZ_BAABEA010000045.1"/>
</dbReference>
<evidence type="ECO:0000256" key="1">
    <source>
        <dbReference type="SAM" id="Phobius"/>
    </source>
</evidence>
<evidence type="ECO:0000313" key="4">
    <source>
        <dbReference type="Proteomes" id="UP000681340"/>
    </source>
</evidence>
<accession>A0A919STD2</accession>
<dbReference type="InterPro" id="IPR016024">
    <property type="entry name" value="ARM-type_fold"/>
</dbReference>
<dbReference type="Pfam" id="PF05729">
    <property type="entry name" value="NACHT"/>
    <property type="match status" value="1"/>
</dbReference>
<keyword evidence="4" id="KW-1185">Reference proteome</keyword>
<sequence>MRGPLFRRIGIAAVLTTTAILLAVLGVLLERLGLERADQLSSVLALFVGVLGLGAALVALRQDRSPKGPTRARSRLPTAWGKIPLREDVRRLLEATGAAANRSPNRLLGSRQTNVSTVYVQQRVEQPQHTGTPAGDKRRQRRKYLDDMLFLPFAQQPRVIPVRRPLEKVFDQHRHLLIEGGPGSGKSTTAGQVCRQLAAAWLSAEPDGARLTAKPLLPLLVTARALAQHILADWPEALAAAASEGLGLSRSAAIDPELLRDKVDGVEWLIVVDGLDEVPTDERDSFLDRLSAWTSSTDRPYRLLITTRPLTGHATSLLGAGSIGHYTLLPFDRRTLGVFARRWFSNDENGADLAAGFLAQVTGAGLHDVASVPLMATIAITVYDSDPVAGLPRNRHDLYERYLRWLQQRDTQRRATAWSKLAAALHAEPAEALIDRADDLLEELALTRVESRRSLVLTAIDWLRCEYGPVGGRPPEDLGRIVAEALVSTGLLSSRDAGPDFIHLTFAEHFAARRYAAQLPEPFVAQDTAWRHWLHRAVREDPVAIAVLSRWVREHPAGDLVTWLLDGVHAHRLVVIRLVAEGALVDDSQLAECLSAMERELWGDPRYYSDKILMLVRRFQPSALLTAWMSRQFSIAVEGSPAWAGLAVVLADHDPDRRASLVTALRTVALTADGLGERLAAAVALDEVTPEPVETVTRSLAAALSNRTGSDTDRMGAATYLAEVDGEPHNAAVRAMKHILQDVSADLSDRRTAAEALAEWDGDARKLILAELTRALRSPAASPFSKVSVAQAMVAVAPESRSEVAVWARGMLARSDVPPRARIMAARALAEWGPDDRALVIHRLREISGELTTNPGDQVEAALSLVRLGEDCWPDAISMVCAALRQAAPVVSLAGFRGTDREFQNRLVRAIAVLAGEPSTTPETAQSIRSAAIGLDPMFQEDVDAALATLCGPTVAVKDLPLLLGLAKDGSPEVARTTAARIADWLDDDDVDLDTFLVVNVAATLGDFGPDQAAAATSALQRVMVDVSLPHPTRAYAARHLVSRPQFSAEAAAVMLLAWTDDTTHYAGVAELEELLAYPAHRRAAVEALDSCLGNPHSFPWDRLDAVDPLAKQAATPVPELMDRLRLLFVDRTHRPVDRRWIAVKLLSRGPDDQAVAALAALATDPLTPADVRADAAFWFVENERDNTGEFHALMVEITLDACVPVGDRAAVLRDLFEAGSSEVRLAEAVVSELPWAEAGMQIFAVGDFLPRAVAEVSTGLSHTVGDYLLRSIAHLPDRPLPAPFRSLLGRLAGCTDALHDVLADATPCVRLVKTAGAVLSFEDPSVGAALRHLLQDPRTPPADRRTALQLQLDHVRAQRLPAVEMLITALASRAGRQTPAIDRITAAELLYRLVEHRRAAGAALTAVLADEAESTTCRQAAAQALAQGGPRGRRAAAQWFASRAADEGSSVAQRCRAAEDRNYCSADSVVEVCEKLLKLGASATAHRDIVEALTTVLTIDPADETALARLQSLASDPDVPAPVFTFVCDRLMGGTPVHRRGAAQVLEERLQSREWPVSHRIVLHGLLARVVPDAKPAAVAALSAVGHDPAQPPVLRARAAALLCGLEAAAAVRTGQELLRMVLGDPAVPAYIRVFAGEVSLRYPGPFRREVRDALLSLGADPDDRLAAAVTVLRADGPEPAVRLDDQREPAGPAVGRLLTSPGLAPHAVLAAAVVLGEIGDPTDRTTAARALRRLANDGLVHPYVRFRALAALPQVDFSDAKVCTKQLWAAVDDACAPLDQRRWAAEALANLSDAHRRPARDALRSLDGGRLDGRTGRRLRRSIAYVDSGDYWIGRPLT</sequence>
<organism evidence="3 4">
    <name type="scientific">Actinoplanes auranticolor</name>
    <dbReference type="NCBI Taxonomy" id="47988"/>
    <lineage>
        <taxon>Bacteria</taxon>
        <taxon>Bacillati</taxon>
        <taxon>Actinomycetota</taxon>
        <taxon>Actinomycetes</taxon>
        <taxon>Micromonosporales</taxon>
        <taxon>Micromonosporaceae</taxon>
        <taxon>Actinoplanes</taxon>
    </lineage>
</organism>
<keyword evidence="1" id="KW-0472">Membrane</keyword>
<name>A0A919STD2_9ACTN</name>
<proteinExistence type="predicted"/>
<evidence type="ECO:0000313" key="3">
    <source>
        <dbReference type="EMBL" id="GIM77579.1"/>
    </source>
</evidence>
<feature type="transmembrane region" description="Helical" evidence="1">
    <location>
        <begin position="40"/>
        <end position="60"/>
    </location>
</feature>
<dbReference type="InterPro" id="IPR027417">
    <property type="entry name" value="P-loop_NTPase"/>
</dbReference>
<feature type="transmembrane region" description="Helical" evidence="1">
    <location>
        <begin position="6"/>
        <end position="28"/>
    </location>
</feature>